<accession>A0A1G2NDM6</accession>
<evidence type="ECO:0000256" key="3">
    <source>
        <dbReference type="ARBA" id="ARBA00023002"/>
    </source>
</evidence>
<keyword evidence="2" id="KW-0732">Signal</keyword>
<keyword evidence="6" id="KW-0472">Membrane</keyword>
<dbReference type="Proteomes" id="UP000176221">
    <property type="component" value="Unassembled WGS sequence"/>
</dbReference>
<keyword evidence="3" id="KW-0560">Oxidoreductase</keyword>
<evidence type="ECO:0000313" key="9">
    <source>
        <dbReference type="Proteomes" id="UP000176221"/>
    </source>
</evidence>
<organism evidence="8 9">
    <name type="scientific">Candidatus Taylorbacteria bacterium RIFCSPLOWO2_01_FULL_45_15b</name>
    <dbReference type="NCBI Taxonomy" id="1802319"/>
    <lineage>
        <taxon>Bacteria</taxon>
        <taxon>Candidatus Tayloriibacteriota</taxon>
    </lineage>
</organism>
<comment type="similarity">
    <text evidence="1">Belongs to the thioredoxin family. DsbA subfamily.</text>
</comment>
<evidence type="ECO:0000256" key="2">
    <source>
        <dbReference type="ARBA" id="ARBA00022729"/>
    </source>
</evidence>
<name>A0A1G2NDM6_9BACT</name>
<dbReference type="Pfam" id="PF13462">
    <property type="entry name" value="Thioredoxin_4"/>
    <property type="match status" value="1"/>
</dbReference>
<evidence type="ECO:0000256" key="1">
    <source>
        <dbReference type="ARBA" id="ARBA00005791"/>
    </source>
</evidence>
<dbReference type="PANTHER" id="PTHR13887">
    <property type="entry name" value="GLUTATHIONE S-TRANSFERASE KAPPA"/>
    <property type="match status" value="1"/>
</dbReference>
<dbReference type="STRING" id="1802319.A2928_04580"/>
<keyword evidence="6" id="KW-0812">Transmembrane</keyword>
<keyword evidence="4" id="KW-1015">Disulfide bond</keyword>
<keyword evidence="6" id="KW-1133">Transmembrane helix</keyword>
<dbReference type="InterPro" id="IPR036249">
    <property type="entry name" value="Thioredoxin-like_sf"/>
</dbReference>
<evidence type="ECO:0000259" key="7">
    <source>
        <dbReference type="Pfam" id="PF13462"/>
    </source>
</evidence>
<dbReference type="GO" id="GO:0016491">
    <property type="term" value="F:oxidoreductase activity"/>
    <property type="evidence" value="ECO:0007669"/>
    <property type="project" value="UniProtKB-KW"/>
</dbReference>
<dbReference type="AlphaFoldDB" id="A0A1G2NDM6"/>
<dbReference type="PANTHER" id="PTHR13887:SF14">
    <property type="entry name" value="DISULFIDE BOND FORMATION PROTEIN D"/>
    <property type="match status" value="1"/>
</dbReference>
<protein>
    <recommendedName>
        <fullName evidence="7">Thioredoxin-like fold domain-containing protein</fullName>
    </recommendedName>
</protein>
<evidence type="ECO:0000256" key="4">
    <source>
        <dbReference type="ARBA" id="ARBA00023157"/>
    </source>
</evidence>
<gene>
    <name evidence="8" type="ORF">A2928_04580</name>
</gene>
<evidence type="ECO:0000256" key="6">
    <source>
        <dbReference type="SAM" id="Phobius"/>
    </source>
</evidence>
<comment type="caution">
    <text evidence="8">The sequence shown here is derived from an EMBL/GenBank/DDBJ whole genome shotgun (WGS) entry which is preliminary data.</text>
</comment>
<feature type="domain" description="Thioredoxin-like fold" evidence="7">
    <location>
        <begin position="63"/>
        <end position="203"/>
    </location>
</feature>
<reference evidence="8 9" key="1">
    <citation type="journal article" date="2016" name="Nat. Commun.">
        <title>Thousands of microbial genomes shed light on interconnected biogeochemical processes in an aquifer system.</title>
        <authorList>
            <person name="Anantharaman K."/>
            <person name="Brown C.T."/>
            <person name="Hug L.A."/>
            <person name="Sharon I."/>
            <person name="Castelle C.J."/>
            <person name="Probst A.J."/>
            <person name="Thomas B.C."/>
            <person name="Singh A."/>
            <person name="Wilkins M.J."/>
            <person name="Karaoz U."/>
            <person name="Brodie E.L."/>
            <person name="Williams K.H."/>
            <person name="Hubbard S.S."/>
            <person name="Banfield J.F."/>
        </authorList>
    </citation>
    <scope>NUCLEOTIDE SEQUENCE [LARGE SCALE GENOMIC DNA]</scope>
</reference>
<keyword evidence="5" id="KW-0676">Redox-active center</keyword>
<evidence type="ECO:0000256" key="5">
    <source>
        <dbReference type="ARBA" id="ARBA00023284"/>
    </source>
</evidence>
<sequence>MEPQSPQLSPTREQKNNYSVPLSIIVAGALVAGAIFLRSEDSTAVKSAGVSVRKFTILPVTSADHIIGNPSAPIKIVEYSDTECPFCKRHHEVLHSIIDTHGKDGSVAWVYRHLPIEQLHAKAFTEAIATECAARLGGEDAFWKYLDRIYSITPSNDGLDPNELNIGAVELGLPLDEFKSCVSEKETEVRVKRDFEDGLQATGGRPGTPFNVIEVSRAISEKTKKKITADMVKIFQEKYNSALDESVMYFSSDGKYLAFSGALPQEMIELMINNLK</sequence>
<evidence type="ECO:0000313" key="8">
    <source>
        <dbReference type="EMBL" id="OHA34133.1"/>
    </source>
</evidence>
<dbReference type="SUPFAM" id="SSF52833">
    <property type="entry name" value="Thioredoxin-like"/>
    <property type="match status" value="1"/>
</dbReference>
<feature type="transmembrane region" description="Helical" evidence="6">
    <location>
        <begin position="20"/>
        <end position="37"/>
    </location>
</feature>
<proteinExistence type="inferred from homology"/>
<dbReference type="InterPro" id="IPR012336">
    <property type="entry name" value="Thioredoxin-like_fold"/>
</dbReference>
<dbReference type="Gene3D" id="3.40.30.10">
    <property type="entry name" value="Glutaredoxin"/>
    <property type="match status" value="1"/>
</dbReference>
<dbReference type="EMBL" id="MHRX01000016">
    <property type="protein sequence ID" value="OHA34133.1"/>
    <property type="molecule type" value="Genomic_DNA"/>
</dbReference>